<keyword evidence="3" id="KW-1185">Reference proteome</keyword>
<dbReference type="Proteomes" id="UP000469421">
    <property type="component" value="Unassembled WGS sequence"/>
</dbReference>
<name>A0A6N7LV34_9GAMM</name>
<feature type="signal peptide" evidence="1">
    <location>
        <begin position="1"/>
        <end position="26"/>
    </location>
</feature>
<dbReference type="EMBL" id="WIRE01000001">
    <property type="protein sequence ID" value="MQX51990.1"/>
    <property type="molecule type" value="Genomic_DNA"/>
</dbReference>
<keyword evidence="1" id="KW-0732">Signal</keyword>
<evidence type="ECO:0000256" key="1">
    <source>
        <dbReference type="SAM" id="SignalP"/>
    </source>
</evidence>
<comment type="caution">
    <text evidence="2">The sequence shown here is derived from an EMBL/GenBank/DDBJ whole genome shotgun (WGS) entry which is preliminary data.</text>
</comment>
<evidence type="ECO:0000313" key="3">
    <source>
        <dbReference type="Proteomes" id="UP000469421"/>
    </source>
</evidence>
<dbReference type="AlphaFoldDB" id="A0A6N7LV34"/>
<accession>A0A6N7LV34</accession>
<dbReference type="RefSeq" id="WP_153498746.1">
    <property type="nucleotide sequence ID" value="NZ_WIRE01000001.1"/>
</dbReference>
<evidence type="ECO:0000313" key="2">
    <source>
        <dbReference type="EMBL" id="MQX51990.1"/>
    </source>
</evidence>
<protein>
    <submittedName>
        <fullName evidence="2">Uncharacterized protein</fullName>
    </submittedName>
</protein>
<organism evidence="2 3">
    <name type="scientific">Alcanivorax sediminis</name>
    <dbReference type="NCBI Taxonomy" id="2663008"/>
    <lineage>
        <taxon>Bacteria</taxon>
        <taxon>Pseudomonadati</taxon>
        <taxon>Pseudomonadota</taxon>
        <taxon>Gammaproteobacteria</taxon>
        <taxon>Oceanospirillales</taxon>
        <taxon>Alcanivoracaceae</taxon>
        <taxon>Alcanivorax</taxon>
    </lineage>
</organism>
<gene>
    <name evidence="2" type="ORF">GFN93_01940</name>
</gene>
<proteinExistence type="predicted"/>
<reference evidence="2 3" key="1">
    <citation type="submission" date="2019-10" db="EMBL/GenBank/DDBJ databases">
        <title>Alcanivorax sp.PA15-N-34 draft genome sequence.</title>
        <authorList>
            <person name="Liao X."/>
            <person name="Shao Z."/>
        </authorList>
    </citation>
    <scope>NUCLEOTIDE SEQUENCE [LARGE SCALE GENOMIC DNA]</scope>
    <source>
        <strain evidence="2 3">PA15-N-34</strain>
    </source>
</reference>
<sequence length="142" mass="15811">MSALLKISNLARLFLLALFIDSPAHAEETLSYHLETALDDGYYGYAARTPENYRFVMVKDGEPVIFYPKNSGRTSCPPNSGGKEFFFSMGTNGKMLRVKQGSAYAMPSPYQKNQDTRMGTHAAVSEVQTNQHYPCSGKIVRD</sequence>
<feature type="chain" id="PRO_5026746385" evidence="1">
    <location>
        <begin position="27"/>
        <end position="142"/>
    </location>
</feature>